<sequence length="181" mass="20958">MEHFQYNVLCCHVWISVAVLRAMETIAIIVTYLTGVRHPLMTCQTYNVTLLERYNEPPMFSEHRICTTNGPLLFWIIIHVFTDILALVAVYTKSTKVLFPYLFATAMDLLMSLAYVVVLLVFVAVGEEVNKILVMSMIGLVLFKAYDMVCGRRLYWYLQWQRDSLLTPRSAVIKDDQGFQF</sequence>
<feature type="transmembrane region" description="Helical" evidence="1">
    <location>
        <begin position="12"/>
        <end position="33"/>
    </location>
</feature>
<comment type="caution">
    <text evidence="2">The sequence shown here is derived from an EMBL/GenBank/DDBJ whole genome shotgun (WGS) entry which is preliminary data.</text>
</comment>
<keyword evidence="1" id="KW-0812">Transmembrane</keyword>
<keyword evidence="1" id="KW-0472">Membrane</keyword>
<evidence type="ECO:0000313" key="2">
    <source>
        <dbReference type="EMBL" id="CAD6186822.1"/>
    </source>
</evidence>
<name>A0A8S1GVG3_9PELO</name>
<feature type="transmembrane region" description="Helical" evidence="1">
    <location>
        <begin position="132"/>
        <end position="149"/>
    </location>
</feature>
<feature type="transmembrane region" description="Helical" evidence="1">
    <location>
        <begin position="98"/>
        <end position="126"/>
    </location>
</feature>
<dbReference type="AlphaFoldDB" id="A0A8S1GVG3"/>
<organism evidence="2 3">
    <name type="scientific">Caenorhabditis auriculariae</name>
    <dbReference type="NCBI Taxonomy" id="2777116"/>
    <lineage>
        <taxon>Eukaryota</taxon>
        <taxon>Metazoa</taxon>
        <taxon>Ecdysozoa</taxon>
        <taxon>Nematoda</taxon>
        <taxon>Chromadorea</taxon>
        <taxon>Rhabditida</taxon>
        <taxon>Rhabditina</taxon>
        <taxon>Rhabditomorpha</taxon>
        <taxon>Rhabditoidea</taxon>
        <taxon>Rhabditidae</taxon>
        <taxon>Peloderinae</taxon>
        <taxon>Caenorhabditis</taxon>
    </lineage>
</organism>
<reference evidence="2" key="1">
    <citation type="submission" date="2020-10" db="EMBL/GenBank/DDBJ databases">
        <authorList>
            <person name="Kikuchi T."/>
        </authorList>
    </citation>
    <scope>NUCLEOTIDE SEQUENCE</scope>
    <source>
        <strain evidence="2">NKZ352</strain>
    </source>
</reference>
<proteinExistence type="predicted"/>
<protein>
    <submittedName>
        <fullName evidence="2">Uncharacterized protein</fullName>
    </submittedName>
</protein>
<dbReference type="Proteomes" id="UP000835052">
    <property type="component" value="Unassembled WGS sequence"/>
</dbReference>
<keyword evidence="3" id="KW-1185">Reference proteome</keyword>
<keyword evidence="1" id="KW-1133">Transmembrane helix</keyword>
<evidence type="ECO:0000256" key="1">
    <source>
        <dbReference type="SAM" id="Phobius"/>
    </source>
</evidence>
<feature type="transmembrane region" description="Helical" evidence="1">
    <location>
        <begin position="72"/>
        <end position="91"/>
    </location>
</feature>
<accession>A0A8S1GVG3</accession>
<evidence type="ECO:0000313" key="3">
    <source>
        <dbReference type="Proteomes" id="UP000835052"/>
    </source>
</evidence>
<dbReference type="EMBL" id="CAJGYM010000005">
    <property type="protein sequence ID" value="CAD6186822.1"/>
    <property type="molecule type" value="Genomic_DNA"/>
</dbReference>
<dbReference type="OrthoDB" id="5827554at2759"/>
<gene>
    <name evidence="2" type="ORF">CAUJ_LOCUS2741</name>
</gene>